<feature type="signal peptide" evidence="2">
    <location>
        <begin position="1"/>
        <end position="35"/>
    </location>
</feature>
<feature type="compositionally biased region" description="Basic and acidic residues" evidence="1">
    <location>
        <begin position="99"/>
        <end position="146"/>
    </location>
</feature>
<feature type="compositionally biased region" description="Gly residues" evidence="1">
    <location>
        <begin position="77"/>
        <end position="95"/>
    </location>
</feature>
<keyword evidence="2" id="KW-0732">Signal</keyword>
<dbReference type="RefSeq" id="WP_126776617.1">
    <property type="nucleotide sequence ID" value="NZ_PIPM01000004.1"/>
</dbReference>
<evidence type="ECO:0000313" key="3">
    <source>
        <dbReference type="EMBL" id="RUO34200.1"/>
    </source>
</evidence>
<protein>
    <submittedName>
        <fullName evidence="3">Uncharacterized protein</fullName>
    </submittedName>
</protein>
<comment type="caution">
    <text evidence="3">The sequence shown here is derived from an EMBL/GenBank/DDBJ whole genome shotgun (WGS) entry which is preliminary data.</text>
</comment>
<evidence type="ECO:0000256" key="1">
    <source>
        <dbReference type="SAM" id="MobiDB-lite"/>
    </source>
</evidence>
<name>A0A432WK69_9GAMM</name>
<dbReference type="AlphaFoldDB" id="A0A432WK69"/>
<proteinExistence type="predicted"/>
<keyword evidence="4" id="KW-1185">Reference proteome</keyword>
<dbReference type="OrthoDB" id="4750212at2"/>
<gene>
    <name evidence="3" type="ORF">CWE11_05585</name>
</gene>
<dbReference type="Proteomes" id="UP000288405">
    <property type="component" value="Unassembled WGS sequence"/>
</dbReference>
<dbReference type="EMBL" id="PIPM01000004">
    <property type="protein sequence ID" value="RUO34200.1"/>
    <property type="molecule type" value="Genomic_DNA"/>
</dbReference>
<sequence>MNTRIQKRTQRPIGRIALLASAAVSLTWLSAPAWSDENSVSNRIQACAEIQNPLERLVCYDEIALELGAEVASGPARGQGQGLGQGRGESQGQGAGLERAAEARSEAQQRADERAEAAERRAREAEARAQEAEARAQEAEARRQEQARSSGKPIEGKEYVTIDEAWQNARGLWFFRLDNGQVWRQQEAGRFNYDPNTRYYIEEGRFLNSYFMGTDGSNRRIRVQIER</sequence>
<reference evidence="3 4" key="1">
    <citation type="journal article" date="2011" name="Front. Microbiol.">
        <title>Genomic signatures of strain selection and enhancement in Bacillus atrophaeus var. globigii, a historical biowarfare simulant.</title>
        <authorList>
            <person name="Gibbons H.S."/>
            <person name="Broomall S.M."/>
            <person name="McNew L.A."/>
            <person name="Daligault H."/>
            <person name="Chapman C."/>
            <person name="Bruce D."/>
            <person name="Karavis M."/>
            <person name="Krepps M."/>
            <person name="McGregor P.A."/>
            <person name="Hong C."/>
            <person name="Park K.H."/>
            <person name="Akmal A."/>
            <person name="Feldman A."/>
            <person name="Lin J.S."/>
            <person name="Chang W.E."/>
            <person name="Higgs B.W."/>
            <person name="Demirev P."/>
            <person name="Lindquist J."/>
            <person name="Liem A."/>
            <person name="Fochler E."/>
            <person name="Read T.D."/>
            <person name="Tapia R."/>
            <person name="Johnson S."/>
            <person name="Bishop-Lilly K.A."/>
            <person name="Detter C."/>
            <person name="Han C."/>
            <person name="Sozhamannan S."/>
            <person name="Rosenzweig C.N."/>
            <person name="Skowronski E.W."/>
        </authorList>
    </citation>
    <scope>NUCLEOTIDE SEQUENCE [LARGE SCALE GENOMIC DNA]</scope>
    <source>
        <strain evidence="3 4">GYP-17</strain>
    </source>
</reference>
<evidence type="ECO:0000256" key="2">
    <source>
        <dbReference type="SAM" id="SignalP"/>
    </source>
</evidence>
<evidence type="ECO:0000313" key="4">
    <source>
        <dbReference type="Proteomes" id="UP000288405"/>
    </source>
</evidence>
<feature type="chain" id="PRO_5019236960" evidence="2">
    <location>
        <begin position="36"/>
        <end position="227"/>
    </location>
</feature>
<feature type="region of interest" description="Disordered" evidence="1">
    <location>
        <begin position="73"/>
        <end position="152"/>
    </location>
</feature>
<organism evidence="3 4">
    <name type="scientific">Aliidiomarina sanyensis</name>
    <dbReference type="NCBI Taxonomy" id="1249555"/>
    <lineage>
        <taxon>Bacteria</taxon>
        <taxon>Pseudomonadati</taxon>
        <taxon>Pseudomonadota</taxon>
        <taxon>Gammaproteobacteria</taxon>
        <taxon>Alteromonadales</taxon>
        <taxon>Idiomarinaceae</taxon>
        <taxon>Aliidiomarina</taxon>
    </lineage>
</organism>
<accession>A0A432WK69</accession>